<evidence type="ECO:0000256" key="5">
    <source>
        <dbReference type="ARBA" id="ARBA00022553"/>
    </source>
</evidence>
<keyword evidence="7 13" id="KW-0812">Transmembrane</keyword>
<dbReference type="EMBL" id="MRBO01000695">
    <property type="protein sequence ID" value="KAB2582378.1"/>
    <property type="molecule type" value="Genomic_DNA"/>
</dbReference>
<dbReference type="CDD" id="cd06225">
    <property type="entry name" value="HAMP"/>
    <property type="match status" value="1"/>
</dbReference>
<dbReference type="SMART" id="SM00387">
    <property type="entry name" value="HATPase_c"/>
    <property type="match status" value="1"/>
</dbReference>
<dbReference type="PROSITE" id="PS50885">
    <property type="entry name" value="HAMP"/>
    <property type="match status" value="1"/>
</dbReference>
<dbReference type="PANTHER" id="PTHR45436">
    <property type="entry name" value="SENSOR HISTIDINE KINASE YKOH"/>
    <property type="match status" value="1"/>
</dbReference>
<evidence type="ECO:0000313" key="14">
    <source>
        <dbReference type="EMBL" id="KAB2582378.1"/>
    </source>
</evidence>
<dbReference type="InterPro" id="IPR036097">
    <property type="entry name" value="HisK_dim/P_sf"/>
</dbReference>
<feature type="region of interest" description="Disordered" evidence="12">
    <location>
        <begin position="71"/>
        <end position="93"/>
    </location>
</feature>
<dbReference type="InterPro" id="IPR036890">
    <property type="entry name" value="HATPase_C_sf"/>
</dbReference>
<reference evidence="14 15" key="1">
    <citation type="journal article" date="2017" name="Poromechanics V (2013)">
        <title>Genomic Characterization of the Arsenic-Tolerant Actinobacterium, &lt;i&gt;Rhodococcus erythropolis&lt;/i&gt; S43.</title>
        <authorList>
            <person name="Retamal-Morales G."/>
            <person name="Mehnert M."/>
            <person name="Schwabe R."/>
            <person name="Tischler D."/>
            <person name="Schloemann M."/>
            <person name="Levican G.J."/>
        </authorList>
    </citation>
    <scope>NUCLEOTIDE SEQUENCE [LARGE SCALE GENOMIC DNA]</scope>
    <source>
        <strain evidence="14 15">S43</strain>
    </source>
</reference>
<dbReference type="Gene3D" id="6.10.340.10">
    <property type="match status" value="1"/>
</dbReference>
<comment type="caution">
    <text evidence="14">The sequence shown here is derived from an EMBL/GenBank/DDBJ whole genome shotgun (WGS) entry which is preliminary data.</text>
</comment>
<feature type="compositionally biased region" description="Polar residues" evidence="12">
    <location>
        <begin position="108"/>
        <end position="130"/>
    </location>
</feature>
<comment type="subcellular location">
    <subcellularLocation>
        <location evidence="3">Cell membrane</location>
    </subcellularLocation>
</comment>
<dbReference type="Pfam" id="PF02518">
    <property type="entry name" value="HATPase_c"/>
    <property type="match status" value="1"/>
</dbReference>
<dbReference type="Pfam" id="PF00512">
    <property type="entry name" value="HisKA"/>
    <property type="match status" value="1"/>
</dbReference>
<dbReference type="InterPro" id="IPR003660">
    <property type="entry name" value="HAMP_dom"/>
</dbReference>
<sequence>MIAAAENDQLPKRGRFRLHSLPLRFTLVAALLVLAALGLLASGVAVTSALENSLTQRTDKTLYEAVDGWAKPHTRDLQPPSDVGPQTRPPSPFFVRTVTPDGKVFTLNDKSTTTEPDLSKDSTNGPITVGSSDGSDVNWRVLTTVRDDTTTTIGVRLTDIEQTVDDLVGLQLGIGLVVLLILGGGAYFVVRRSLRPLVEVEETAAAIAAGDLHRRVPERDDRTEVGRLSVALNGMLAQIQHAFAATEASEESARRSEEKMRRFVGDASHELRTPLTTIRGFAELYRQGAMTDTETLMNRIEGEASRMGLLVEDLLMLARLDEQRPLENKPVDLLAVAADSVQAARAIAPDRTVELQMTGGPGLPEVQGDEARLRQVVANLVGNAIKHTPPDAQVTVRVGTTENSAVVEVSDTGQGLSDEDAARIFERFYRADTSRTRETGGAGLGLSIVSALVAAHDGTVSVETSLGQGTTFRVELPRDPKDD</sequence>
<feature type="transmembrane region" description="Helical" evidence="13">
    <location>
        <begin position="21"/>
        <end position="46"/>
    </location>
</feature>
<dbReference type="SUPFAM" id="SSF55874">
    <property type="entry name" value="ATPase domain of HSP90 chaperone/DNA topoisomerase II/histidine kinase"/>
    <property type="match status" value="1"/>
</dbReference>
<dbReference type="InterPro" id="IPR003594">
    <property type="entry name" value="HATPase_dom"/>
</dbReference>
<evidence type="ECO:0000313" key="15">
    <source>
        <dbReference type="Proteomes" id="UP000325576"/>
    </source>
</evidence>
<evidence type="ECO:0000256" key="6">
    <source>
        <dbReference type="ARBA" id="ARBA00022679"/>
    </source>
</evidence>
<comment type="cofactor">
    <cofactor evidence="2">
        <name>a divalent metal cation</name>
        <dbReference type="ChEBI" id="CHEBI:60240"/>
    </cofactor>
</comment>
<evidence type="ECO:0000256" key="10">
    <source>
        <dbReference type="ARBA" id="ARBA00023012"/>
    </source>
</evidence>
<protein>
    <recommendedName>
        <fullName evidence="4">histidine kinase</fullName>
        <ecNumber evidence="4">2.7.13.3</ecNumber>
    </recommendedName>
</protein>
<proteinExistence type="predicted"/>
<dbReference type="PANTHER" id="PTHR45436:SF5">
    <property type="entry name" value="SENSOR HISTIDINE KINASE TRCS"/>
    <property type="match status" value="1"/>
</dbReference>
<evidence type="ECO:0000256" key="13">
    <source>
        <dbReference type="SAM" id="Phobius"/>
    </source>
</evidence>
<evidence type="ECO:0000256" key="11">
    <source>
        <dbReference type="ARBA" id="ARBA00023136"/>
    </source>
</evidence>
<dbReference type="SMART" id="SM00304">
    <property type="entry name" value="HAMP"/>
    <property type="match status" value="1"/>
</dbReference>
<evidence type="ECO:0000256" key="8">
    <source>
        <dbReference type="ARBA" id="ARBA00022777"/>
    </source>
</evidence>
<gene>
    <name evidence="14" type="ORF">BS297_26070</name>
</gene>
<keyword evidence="9 13" id="KW-1133">Transmembrane helix</keyword>
<feature type="region of interest" description="Disordered" evidence="12">
    <location>
        <begin position="107"/>
        <end position="130"/>
    </location>
</feature>
<dbReference type="PROSITE" id="PS50109">
    <property type="entry name" value="HIS_KIN"/>
    <property type="match status" value="1"/>
</dbReference>
<dbReference type="Proteomes" id="UP000325576">
    <property type="component" value="Unassembled WGS sequence"/>
</dbReference>
<dbReference type="CDD" id="cd00075">
    <property type="entry name" value="HATPase"/>
    <property type="match status" value="1"/>
</dbReference>
<dbReference type="InterPro" id="IPR005467">
    <property type="entry name" value="His_kinase_dom"/>
</dbReference>
<evidence type="ECO:0000256" key="3">
    <source>
        <dbReference type="ARBA" id="ARBA00004236"/>
    </source>
</evidence>
<dbReference type="PRINTS" id="PR00344">
    <property type="entry name" value="BCTRLSENSOR"/>
</dbReference>
<dbReference type="AlphaFoldDB" id="A0A0C2ZY21"/>
<evidence type="ECO:0000256" key="7">
    <source>
        <dbReference type="ARBA" id="ARBA00022692"/>
    </source>
</evidence>
<accession>A0A0C2ZY21</accession>
<comment type="catalytic activity">
    <reaction evidence="1">
        <text>ATP + protein L-histidine = ADP + protein N-phospho-L-histidine.</text>
        <dbReference type="EC" id="2.7.13.3"/>
    </reaction>
</comment>
<dbReference type="Pfam" id="PF00672">
    <property type="entry name" value="HAMP"/>
    <property type="match status" value="1"/>
</dbReference>
<dbReference type="InterPro" id="IPR004358">
    <property type="entry name" value="Sig_transdc_His_kin-like_C"/>
</dbReference>
<dbReference type="CDD" id="cd00082">
    <property type="entry name" value="HisKA"/>
    <property type="match status" value="1"/>
</dbReference>
<evidence type="ECO:0000256" key="2">
    <source>
        <dbReference type="ARBA" id="ARBA00001968"/>
    </source>
</evidence>
<keyword evidence="11 13" id="KW-0472">Membrane</keyword>
<evidence type="ECO:0000256" key="9">
    <source>
        <dbReference type="ARBA" id="ARBA00022989"/>
    </source>
</evidence>
<organism evidence="14 15">
    <name type="scientific">Rhodococcus erythropolis</name>
    <name type="common">Arthrobacter picolinophilus</name>
    <dbReference type="NCBI Taxonomy" id="1833"/>
    <lineage>
        <taxon>Bacteria</taxon>
        <taxon>Bacillati</taxon>
        <taxon>Actinomycetota</taxon>
        <taxon>Actinomycetes</taxon>
        <taxon>Mycobacteriales</taxon>
        <taxon>Nocardiaceae</taxon>
        <taxon>Rhodococcus</taxon>
        <taxon>Rhodococcus erythropolis group</taxon>
    </lineage>
</organism>
<dbReference type="SUPFAM" id="SSF47384">
    <property type="entry name" value="Homodimeric domain of signal transducing histidine kinase"/>
    <property type="match status" value="1"/>
</dbReference>
<keyword evidence="10" id="KW-0902">Two-component regulatory system</keyword>
<evidence type="ECO:0000256" key="1">
    <source>
        <dbReference type="ARBA" id="ARBA00000085"/>
    </source>
</evidence>
<dbReference type="FunFam" id="1.10.287.130:FF:000001">
    <property type="entry name" value="Two-component sensor histidine kinase"/>
    <property type="match status" value="1"/>
</dbReference>
<name>A0A0C2ZY21_RHOER</name>
<dbReference type="InterPro" id="IPR050428">
    <property type="entry name" value="TCS_sensor_his_kinase"/>
</dbReference>
<dbReference type="InterPro" id="IPR003661">
    <property type="entry name" value="HisK_dim/P_dom"/>
</dbReference>
<dbReference type="GO" id="GO:0000155">
    <property type="term" value="F:phosphorelay sensor kinase activity"/>
    <property type="evidence" value="ECO:0007669"/>
    <property type="project" value="InterPro"/>
</dbReference>
<keyword evidence="6" id="KW-0808">Transferase</keyword>
<evidence type="ECO:0000256" key="12">
    <source>
        <dbReference type="SAM" id="MobiDB-lite"/>
    </source>
</evidence>
<keyword evidence="8 14" id="KW-0418">Kinase</keyword>
<dbReference type="SUPFAM" id="SSF158472">
    <property type="entry name" value="HAMP domain-like"/>
    <property type="match status" value="1"/>
</dbReference>
<dbReference type="FunFam" id="3.30.565.10:FF:000006">
    <property type="entry name" value="Sensor histidine kinase WalK"/>
    <property type="match status" value="1"/>
</dbReference>
<dbReference type="SMART" id="SM00388">
    <property type="entry name" value="HisKA"/>
    <property type="match status" value="1"/>
</dbReference>
<dbReference type="Gene3D" id="3.30.565.10">
    <property type="entry name" value="Histidine kinase-like ATPase, C-terminal domain"/>
    <property type="match status" value="1"/>
</dbReference>
<dbReference type="GO" id="GO:0005509">
    <property type="term" value="F:calcium ion binding"/>
    <property type="evidence" value="ECO:0007669"/>
    <property type="project" value="UniProtKB-ARBA"/>
</dbReference>
<dbReference type="RefSeq" id="WP_021342957.1">
    <property type="nucleotide sequence ID" value="NZ_JBLGTX010000009.1"/>
</dbReference>
<evidence type="ECO:0000256" key="4">
    <source>
        <dbReference type="ARBA" id="ARBA00012438"/>
    </source>
</evidence>
<feature type="transmembrane region" description="Helical" evidence="13">
    <location>
        <begin position="168"/>
        <end position="190"/>
    </location>
</feature>
<dbReference type="EC" id="2.7.13.3" evidence="4"/>
<keyword evidence="5" id="KW-0597">Phosphoprotein</keyword>
<dbReference type="Gene3D" id="1.10.287.130">
    <property type="match status" value="1"/>
</dbReference>
<dbReference type="GO" id="GO:0005886">
    <property type="term" value="C:plasma membrane"/>
    <property type="evidence" value="ECO:0007669"/>
    <property type="project" value="UniProtKB-SubCell"/>
</dbReference>